<dbReference type="EMBL" id="CSBK01000118">
    <property type="protein sequence ID" value="COW97028.1"/>
    <property type="molecule type" value="Genomic_DNA"/>
</dbReference>
<keyword evidence="2" id="KW-0489">Methyltransferase</keyword>
<dbReference type="GO" id="GO:0008168">
    <property type="term" value="F:methyltransferase activity"/>
    <property type="evidence" value="ECO:0007669"/>
    <property type="project" value="UniProtKB-KW"/>
</dbReference>
<dbReference type="Proteomes" id="UP000039021">
    <property type="component" value="Unassembled WGS sequence"/>
</dbReference>
<name>A0A916L800_MYCTX</name>
<feature type="region of interest" description="Disordered" evidence="1">
    <location>
        <begin position="39"/>
        <end position="73"/>
    </location>
</feature>
<organism evidence="2 3">
    <name type="scientific">Mycobacterium tuberculosis</name>
    <dbReference type="NCBI Taxonomy" id="1773"/>
    <lineage>
        <taxon>Bacteria</taxon>
        <taxon>Bacillati</taxon>
        <taxon>Actinomycetota</taxon>
        <taxon>Actinomycetes</taxon>
        <taxon>Mycobacteriales</taxon>
        <taxon>Mycobacteriaceae</taxon>
        <taxon>Mycobacterium</taxon>
        <taxon>Mycobacterium tuberculosis complex</taxon>
    </lineage>
</organism>
<sequence>MPPPAYGSAELAQDVDLLLKANEIDIVGRAREALTRRGYRRDPRLVLRSRSVSHAARQPATRRGDKPSPSIRT</sequence>
<dbReference type="AlphaFoldDB" id="A0A916L800"/>
<evidence type="ECO:0000313" key="3">
    <source>
        <dbReference type="Proteomes" id="UP000039021"/>
    </source>
</evidence>
<keyword evidence="2" id="KW-0808">Transferase</keyword>
<comment type="caution">
    <text evidence="2">The sequence shown here is derived from an EMBL/GenBank/DDBJ whole genome shotgun (WGS) entry which is preliminary data.</text>
</comment>
<protein>
    <submittedName>
        <fullName evidence="2">DNA methylase</fullName>
        <ecNumber evidence="2">2.1.1.-</ecNumber>
    </submittedName>
</protein>
<evidence type="ECO:0000256" key="1">
    <source>
        <dbReference type="SAM" id="MobiDB-lite"/>
    </source>
</evidence>
<evidence type="ECO:0000313" key="2">
    <source>
        <dbReference type="EMBL" id="COW97028.1"/>
    </source>
</evidence>
<dbReference type="GO" id="GO:0032259">
    <property type="term" value="P:methylation"/>
    <property type="evidence" value="ECO:0007669"/>
    <property type="project" value="UniProtKB-KW"/>
</dbReference>
<dbReference type="EC" id="2.1.1.-" evidence="2"/>
<accession>A0A916L800</accession>
<proteinExistence type="predicted"/>
<reference evidence="3" key="1">
    <citation type="submission" date="2015-03" db="EMBL/GenBank/DDBJ databases">
        <authorList>
            <consortium name="Pathogen Informatics"/>
        </authorList>
    </citation>
    <scope>NUCLEOTIDE SEQUENCE [LARGE SCALE GENOMIC DNA]</scope>
    <source>
        <strain evidence="3">N09902308</strain>
    </source>
</reference>
<gene>
    <name evidence="2" type="ORF">ERS007739_00427</name>
</gene>